<dbReference type="SMART" id="SM00450">
    <property type="entry name" value="RHOD"/>
    <property type="match status" value="1"/>
</dbReference>
<dbReference type="PANTHER" id="PTHR43031:SF1">
    <property type="entry name" value="PYRIDINE NUCLEOTIDE-DISULPHIDE OXIDOREDUCTASE"/>
    <property type="match status" value="1"/>
</dbReference>
<dbReference type="CDD" id="cd00158">
    <property type="entry name" value="RHOD"/>
    <property type="match status" value="2"/>
</dbReference>
<feature type="signal peptide" evidence="1">
    <location>
        <begin position="1"/>
        <end position="22"/>
    </location>
</feature>
<comment type="caution">
    <text evidence="3">The sequence shown here is derived from an EMBL/GenBank/DDBJ whole genome shotgun (WGS) entry which is preliminary data.</text>
</comment>
<feature type="chain" id="PRO_5037394310" evidence="1">
    <location>
        <begin position="23"/>
        <end position="339"/>
    </location>
</feature>
<organism evidence="3 4">
    <name type="scientific">Eiseniibacteriota bacterium</name>
    <dbReference type="NCBI Taxonomy" id="2212470"/>
    <lineage>
        <taxon>Bacteria</taxon>
        <taxon>Candidatus Eiseniibacteriota</taxon>
    </lineage>
</organism>
<evidence type="ECO:0000313" key="3">
    <source>
        <dbReference type="EMBL" id="MBU2689572.1"/>
    </source>
</evidence>
<proteinExistence type="predicted"/>
<dbReference type="InterPro" id="IPR050229">
    <property type="entry name" value="GlpE_sulfurtransferase"/>
</dbReference>
<dbReference type="Gene3D" id="3.40.250.10">
    <property type="entry name" value="Rhodanese-like domain"/>
    <property type="match status" value="2"/>
</dbReference>
<evidence type="ECO:0000259" key="2">
    <source>
        <dbReference type="PROSITE" id="PS50206"/>
    </source>
</evidence>
<dbReference type="SUPFAM" id="SSF52821">
    <property type="entry name" value="Rhodanese/Cell cycle control phosphatase"/>
    <property type="match status" value="2"/>
</dbReference>
<dbReference type="PANTHER" id="PTHR43031">
    <property type="entry name" value="FAD-DEPENDENT OXIDOREDUCTASE"/>
    <property type="match status" value="1"/>
</dbReference>
<sequence length="339" mass="36634">MRKFTAFAMVMAVCMMVVFSFGCSDDDDNGGTTPVATELEKLVEYMTTNNLDLPAMMASWTITAQSLMDNGPENYFIMDIRTSDLYGPDSSGANGVVDFEDGHIAGAHKVAMADVVTYEAANNTTNLPVVVYCYTGHTAGHAVMALRLSGETDAKSMLWGFSAWNSDFDLWTNNTGNVALDYPDAWATTAPPDLPSNTGHPTLNTGEATGAAILAYQLNHAVLDGLNGITKTDVLSAYEDYHVICYWAEADWTHYGHITGAYQVTPGTLGLETLNILDPAGVNVIYCWSGQSASMVAAWLNVLGYDGRTLRYGANGMIYDDLETSKWSGSLDFDYVTGP</sequence>
<protein>
    <submittedName>
        <fullName evidence="3">Rhodanese-like domain-containing protein</fullName>
    </submittedName>
</protein>
<accession>A0A948W254</accession>
<keyword evidence="1" id="KW-0732">Signal</keyword>
<dbReference type="InterPro" id="IPR001763">
    <property type="entry name" value="Rhodanese-like_dom"/>
</dbReference>
<feature type="domain" description="Rhodanese" evidence="2">
    <location>
        <begin position="71"/>
        <end position="173"/>
    </location>
</feature>
<name>A0A948W254_UNCEI</name>
<dbReference type="Pfam" id="PF00581">
    <property type="entry name" value="Rhodanese"/>
    <property type="match status" value="1"/>
</dbReference>
<dbReference type="PROSITE" id="PS51257">
    <property type="entry name" value="PROKAR_LIPOPROTEIN"/>
    <property type="match status" value="1"/>
</dbReference>
<evidence type="ECO:0000313" key="4">
    <source>
        <dbReference type="Proteomes" id="UP000777784"/>
    </source>
</evidence>
<evidence type="ECO:0000256" key="1">
    <source>
        <dbReference type="SAM" id="SignalP"/>
    </source>
</evidence>
<dbReference type="AlphaFoldDB" id="A0A948W254"/>
<dbReference type="Proteomes" id="UP000777784">
    <property type="component" value="Unassembled WGS sequence"/>
</dbReference>
<dbReference type="EMBL" id="JAHJDP010000012">
    <property type="protein sequence ID" value="MBU2689572.1"/>
    <property type="molecule type" value="Genomic_DNA"/>
</dbReference>
<gene>
    <name evidence="3" type="ORF">KJ970_01470</name>
</gene>
<reference evidence="3" key="1">
    <citation type="submission" date="2021-05" db="EMBL/GenBank/DDBJ databases">
        <title>Energy efficiency and biological interactions define the core microbiome of deep oligotrophic groundwater.</title>
        <authorList>
            <person name="Mehrshad M."/>
            <person name="Lopez-Fernandez M."/>
            <person name="Bell E."/>
            <person name="Bernier-Latmani R."/>
            <person name="Bertilsson S."/>
            <person name="Dopson M."/>
        </authorList>
    </citation>
    <scope>NUCLEOTIDE SEQUENCE</scope>
    <source>
        <strain evidence="3">Modern_marine.mb.64</strain>
    </source>
</reference>
<dbReference type="InterPro" id="IPR036873">
    <property type="entry name" value="Rhodanese-like_dom_sf"/>
</dbReference>
<feature type="domain" description="Rhodanese" evidence="2">
    <location>
        <begin position="256"/>
        <end position="324"/>
    </location>
</feature>
<dbReference type="PROSITE" id="PS50206">
    <property type="entry name" value="RHODANESE_3"/>
    <property type="match status" value="2"/>
</dbReference>